<evidence type="ECO:0000256" key="6">
    <source>
        <dbReference type="ARBA" id="ARBA00022827"/>
    </source>
</evidence>
<dbReference type="GO" id="GO:0046872">
    <property type="term" value="F:metal ion binding"/>
    <property type="evidence" value="ECO:0007669"/>
    <property type="project" value="UniProtKB-UniRule"/>
</dbReference>
<protein>
    <recommendedName>
        <fullName evidence="2 10">FAD:protein FMN transferase</fullName>
        <ecNumber evidence="1 10">2.7.1.180</ecNumber>
    </recommendedName>
    <alternativeName>
        <fullName evidence="8 10">Flavin transferase</fullName>
    </alternativeName>
</protein>
<reference evidence="13 14" key="1">
    <citation type="journal article" date="2012" name="J. Bacteriol.">
        <title>Genome Sequence of Nitratireductor indicus Type Strain C115.</title>
        <authorList>
            <person name="Lai Q."/>
            <person name="Li G."/>
            <person name="Yu Z."/>
            <person name="Shao Z."/>
        </authorList>
    </citation>
    <scope>NUCLEOTIDE SEQUENCE [LARGE SCALE GENOMIC DNA]</scope>
    <source>
        <strain evidence="13 14">C115</strain>
    </source>
</reference>
<dbReference type="PANTHER" id="PTHR30040:SF2">
    <property type="entry name" value="FAD:PROTEIN FMN TRANSFERASE"/>
    <property type="match status" value="1"/>
</dbReference>
<evidence type="ECO:0000313" key="13">
    <source>
        <dbReference type="EMBL" id="EKF40774.1"/>
    </source>
</evidence>
<organism evidence="13 14">
    <name type="scientific">Nitratireductor indicus C115</name>
    <dbReference type="NCBI Taxonomy" id="1231190"/>
    <lineage>
        <taxon>Bacteria</taxon>
        <taxon>Pseudomonadati</taxon>
        <taxon>Pseudomonadota</taxon>
        <taxon>Alphaproteobacteria</taxon>
        <taxon>Hyphomicrobiales</taxon>
        <taxon>Phyllobacteriaceae</taxon>
        <taxon>Nitratireductor</taxon>
    </lineage>
</organism>
<evidence type="ECO:0000313" key="14">
    <source>
        <dbReference type="Proteomes" id="UP000007374"/>
    </source>
</evidence>
<dbReference type="Proteomes" id="UP000007374">
    <property type="component" value="Unassembled WGS sequence"/>
</dbReference>
<comment type="similarity">
    <text evidence="10">Belongs to the ApbE family.</text>
</comment>
<name>K2NSK9_9HYPH</name>
<dbReference type="EC" id="2.7.1.180" evidence="1 10"/>
<dbReference type="EMBL" id="AMSI01000015">
    <property type="protein sequence ID" value="EKF40774.1"/>
    <property type="molecule type" value="Genomic_DNA"/>
</dbReference>
<dbReference type="InterPro" id="IPR024932">
    <property type="entry name" value="ApbE"/>
</dbReference>
<evidence type="ECO:0000256" key="12">
    <source>
        <dbReference type="SAM" id="SignalP"/>
    </source>
</evidence>
<evidence type="ECO:0000256" key="2">
    <source>
        <dbReference type="ARBA" id="ARBA00016337"/>
    </source>
</evidence>
<evidence type="ECO:0000256" key="8">
    <source>
        <dbReference type="ARBA" id="ARBA00031306"/>
    </source>
</evidence>
<gene>
    <name evidence="13" type="ORF">NA8A_19253</name>
</gene>
<dbReference type="STRING" id="721133.SAMN05216176_11369"/>
<dbReference type="PIRSF" id="PIRSF006268">
    <property type="entry name" value="ApbE"/>
    <property type="match status" value="1"/>
</dbReference>
<dbReference type="AlphaFoldDB" id="K2NSK9"/>
<keyword evidence="4 10" id="KW-0808">Transferase</keyword>
<evidence type="ECO:0000256" key="7">
    <source>
        <dbReference type="ARBA" id="ARBA00022842"/>
    </source>
</evidence>
<keyword evidence="3 10" id="KW-0285">Flavoprotein</keyword>
<evidence type="ECO:0000256" key="3">
    <source>
        <dbReference type="ARBA" id="ARBA00022630"/>
    </source>
</evidence>
<feature type="chain" id="PRO_5039890643" description="FAD:protein FMN transferase" evidence="12">
    <location>
        <begin position="22"/>
        <end position="312"/>
    </location>
</feature>
<dbReference type="Pfam" id="PF02424">
    <property type="entry name" value="ApbE"/>
    <property type="match status" value="1"/>
</dbReference>
<dbReference type="PANTHER" id="PTHR30040">
    <property type="entry name" value="THIAMINE BIOSYNTHESIS LIPOPROTEIN APBE"/>
    <property type="match status" value="1"/>
</dbReference>
<feature type="binding site" evidence="11">
    <location>
        <position position="286"/>
    </location>
    <ligand>
        <name>Mg(2+)</name>
        <dbReference type="ChEBI" id="CHEBI:18420"/>
    </ligand>
</feature>
<dbReference type="InterPro" id="IPR003374">
    <property type="entry name" value="ApbE-like_sf"/>
</dbReference>
<feature type="signal peptide" evidence="12">
    <location>
        <begin position="1"/>
        <end position="21"/>
    </location>
</feature>
<evidence type="ECO:0000256" key="1">
    <source>
        <dbReference type="ARBA" id="ARBA00011955"/>
    </source>
</evidence>
<dbReference type="Gene3D" id="3.10.520.10">
    <property type="entry name" value="ApbE-like domains"/>
    <property type="match status" value="1"/>
</dbReference>
<proteinExistence type="inferred from homology"/>
<keyword evidence="6 10" id="KW-0274">FAD</keyword>
<feature type="binding site" evidence="11">
    <location>
        <position position="176"/>
    </location>
    <ligand>
        <name>Mg(2+)</name>
        <dbReference type="ChEBI" id="CHEBI:18420"/>
    </ligand>
</feature>
<dbReference type="OrthoDB" id="9778595at2"/>
<dbReference type="GO" id="GO:0016740">
    <property type="term" value="F:transferase activity"/>
    <property type="evidence" value="ECO:0007669"/>
    <property type="project" value="UniProtKB-UniRule"/>
</dbReference>
<feature type="binding site" evidence="11">
    <location>
        <position position="290"/>
    </location>
    <ligand>
        <name>Mg(2+)</name>
        <dbReference type="ChEBI" id="CHEBI:18420"/>
    </ligand>
</feature>
<comment type="catalytic activity">
    <reaction evidence="9 10">
        <text>L-threonyl-[protein] + FAD = FMN-L-threonyl-[protein] + AMP + H(+)</text>
        <dbReference type="Rhea" id="RHEA:36847"/>
        <dbReference type="Rhea" id="RHEA-COMP:11060"/>
        <dbReference type="Rhea" id="RHEA-COMP:11061"/>
        <dbReference type="ChEBI" id="CHEBI:15378"/>
        <dbReference type="ChEBI" id="CHEBI:30013"/>
        <dbReference type="ChEBI" id="CHEBI:57692"/>
        <dbReference type="ChEBI" id="CHEBI:74257"/>
        <dbReference type="ChEBI" id="CHEBI:456215"/>
        <dbReference type="EC" id="2.7.1.180"/>
    </reaction>
</comment>
<evidence type="ECO:0000256" key="10">
    <source>
        <dbReference type="PIRNR" id="PIRNR006268"/>
    </source>
</evidence>
<comment type="cofactor">
    <cofactor evidence="11">
        <name>Mg(2+)</name>
        <dbReference type="ChEBI" id="CHEBI:18420"/>
    </cofactor>
    <cofactor evidence="11">
        <name>Mn(2+)</name>
        <dbReference type="ChEBI" id="CHEBI:29035"/>
    </cofactor>
    <text evidence="11">Magnesium. Can also use manganese.</text>
</comment>
<sequence length="312" mass="33203">MNLTRRRALFIGATFIGGALAARSFAAGSAVSRWSGQALGAHATIELAGADGALAQAVFAQIEREVSRLEAIFSLYRGDSALSRLNRTGELAAPPPELLELLALAGAVHRQTDGLFDPTVQPLFALFAEHYSAGKRGMPDVAQVEAALARVGFDAVRFDPEQVRFERFGMAMTLNGIAQGYITDRVAALLRERGFSNVLVDMGEIQAIGSGTEGNGWRVGIRQGGGEDGISKRLMLTDRALATSMMLGTVFDQAGTTGHILHPRTGVASRFNARASVVDQSAARADALSTAAILMDSRQIEALRQEGVELYL</sequence>
<accession>K2NSK9</accession>
<dbReference type="SUPFAM" id="SSF143631">
    <property type="entry name" value="ApbE-like"/>
    <property type="match status" value="1"/>
</dbReference>
<comment type="caution">
    <text evidence="13">The sequence shown here is derived from an EMBL/GenBank/DDBJ whole genome shotgun (WGS) entry which is preliminary data.</text>
</comment>
<evidence type="ECO:0000256" key="11">
    <source>
        <dbReference type="PIRSR" id="PIRSR006268-2"/>
    </source>
</evidence>
<evidence type="ECO:0000256" key="5">
    <source>
        <dbReference type="ARBA" id="ARBA00022723"/>
    </source>
</evidence>
<keyword evidence="14" id="KW-1185">Reference proteome</keyword>
<dbReference type="eggNOG" id="COG1477">
    <property type="taxonomic scope" value="Bacteria"/>
</dbReference>
<evidence type="ECO:0000256" key="4">
    <source>
        <dbReference type="ARBA" id="ARBA00022679"/>
    </source>
</evidence>
<keyword evidence="5 10" id="KW-0479">Metal-binding</keyword>
<evidence type="ECO:0000256" key="9">
    <source>
        <dbReference type="ARBA" id="ARBA00048540"/>
    </source>
</evidence>
<keyword evidence="12" id="KW-0732">Signal</keyword>
<keyword evidence="13" id="KW-0449">Lipoprotein</keyword>
<dbReference type="PATRIC" id="fig|1231190.3.peg.3978"/>
<keyword evidence="7 10" id="KW-0460">Magnesium</keyword>